<dbReference type="NCBIfam" id="TIGR02606">
    <property type="entry name" value="antidote_CC2985"/>
    <property type="match status" value="1"/>
</dbReference>
<gene>
    <name evidence="3" type="ORF">J1C56_29770</name>
</gene>
<dbReference type="SUPFAM" id="SSF47598">
    <property type="entry name" value="Ribbon-helix-helix"/>
    <property type="match status" value="1"/>
</dbReference>
<proteinExistence type="inferred from homology"/>
<accession>A0A9X1AGV7</accession>
<sequence>MNKNTSISLGQHFSEFVDRQVEDGRYNSASEVIRAGLRLLEEHELQVAQLRAAIIEGEESGLSKPLDIEDFLGRMRA</sequence>
<dbReference type="Pfam" id="PF03693">
    <property type="entry name" value="ParD_antitoxin"/>
    <property type="match status" value="1"/>
</dbReference>
<dbReference type="Gene3D" id="6.10.10.120">
    <property type="entry name" value="Antitoxin ParD1-like"/>
    <property type="match status" value="1"/>
</dbReference>
<dbReference type="InterPro" id="IPR022789">
    <property type="entry name" value="ParD"/>
</dbReference>
<protein>
    <submittedName>
        <fullName evidence="3">Type II toxin-antitoxin system ParD family antitoxin</fullName>
    </submittedName>
</protein>
<dbReference type="RefSeq" id="WP_214393547.1">
    <property type="nucleotide sequence ID" value="NZ_JAFLWW010000013.1"/>
</dbReference>
<evidence type="ECO:0000313" key="3">
    <source>
        <dbReference type="EMBL" id="MBT1159745.1"/>
    </source>
</evidence>
<comment type="similarity">
    <text evidence="1">Belongs to the ParD antitoxin family.</text>
</comment>
<dbReference type="AlphaFoldDB" id="A0A9X1AGV7"/>
<reference evidence="3" key="1">
    <citation type="journal article" date="2021" name="Microorganisms">
        <title>Phylogenomic Reconstruction and Metabolic Potential of the Genus Aminobacter.</title>
        <authorList>
            <person name="Artuso I."/>
            <person name="Turrini P."/>
            <person name="Pirolo M."/>
            <person name="Lugli G.A."/>
            <person name="Ventura M."/>
            <person name="Visca P."/>
        </authorList>
    </citation>
    <scope>NUCLEOTIDE SEQUENCE</scope>
    <source>
        <strain evidence="3">LMG 26462</strain>
    </source>
</reference>
<evidence type="ECO:0000256" key="1">
    <source>
        <dbReference type="ARBA" id="ARBA00008580"/>
    </source>
</evidence>
<evidence type="ECO:0000256" key="2">
    <source>
        <dbReference type="ARBA" id="ARBA00022649"/>
    </source>
</evidence>
<keyword evidence="4" id="KW-1185">Reference proteome</keyword>
<dbReference type="PANTHER" id="PTHR36582:SF2">
    <property type="entry name" value="ANTITOXIN PARD"/>
    <property type="match status" value="1"/>
</dbReference>
<dbReference type="Proteomes" id="UP001138921">
    <property type="component" value="Unassembled WGS sequence"/>
</dbReference>
<organism evidence="3 4">
    <name type="scientific">Aminobacter anthyllidis</name>
    <dbReference type="NCBI Taxonomy" id="1035067"/>
    <lineage>
        <taxon>Bacteria</taxon>
        <taxon>Pseudomonadati</taxon>
        <taxon>Pseudomonadota</taxon>
        <taxon>Alphaproteobacteria</taxon>
        <taxon>Hyphomicrobiales</taxon>
        <taxon>Phyllobacteriaceae</taxon>
        <taxon>Aminobacter</taxon>
    </lineage>
</organism>
<reference evidence="3" key="2">
    <citation type="submission" date="2021-03" db="EMBL/GenBank/DDBJ databases">
        <authorList>
            <person name="Artuso I."/>
            <person name="Turrini P."/>
            <person name="Pirolo M."/>
            <person name="Lugli G.A."/>
            <person name="Ventura M."/>
            <person name="Visca P."/>
        </authorList>
    </citation>
    <scope>NUCLEOTIDE SEQUENCE</scope>
    <source>
        <strain evidence="3">LMG 26462</strain>
    </source>
</reference>
<comment type="caution">
    <text evidence="3">The sequence shown here is derived from an EMBL/GenBank/DDBJ whole genome shotgun (WGS) entry which is preliminary data.</text>
</comment>
<name>A0A9X1AGV7_9HYPH</name>
<dbReference type="EMBL" id="JAFLWW010000013">
    <property type="protein sequence ID" value="MBT1159745.1"/>
    <property type="molecule type" value="Genomic_DNA"/>
</dbReference>
<dbReference type="InterPro" id="IPR010985">
    <property type="entry name" value="Ribbon_hlx_hlx"/>
</dbReference>
<dbReference type="CDD" id="cd22231">
    <property type="entry name" value="RHH_NikR_HicB-like"/>
    <property type="match status" value="1"/>
</dbReference>
<dbReference type="InterPro" id="IPR038296">
    <property type="entry name" value="ParD_sf"/>
</dbReference>
<dbReference type="GO" id="GO:0006355">
    <property type="term" value="P:regulation of DNA-templated transcription"/>
    <property type="evidence" value="ECO:0007669"/>
    <property type="project" value="InterPro"/>
</dbReference>
<keyword evidence="2" id="KW-1277">Toxin-antitoxin system</keyword>
<dbReference type="PANTHER" id="PTHR36582">
    <property type="entry name" value="ANTITOXIN PARD"/>
    <property type="match status" value="1"/>
</dbReference>
<evidence type="ECO:0000313" key="4">
    <source>
        <dbReference type="Proteomes" id="UP001138921"/>
    </source>
</evidence>